<dbReference type="AlphaFoldDB" id="A0A0H5QY82"/>
<evidence type="ECO:0000256" key="1">
    <source>
        <dbReference type="SAM" id="Phobius"/>
    </source>
</evidence>
<evidence type="ECO:0008006" key="4">
    <source>
        <dbReference type="Google" id="ProtNLM"/>
    </source>
</evidence>
<feature type="chain" id="PRO_5005223780" description="Membrane transporter protein" evidence="2">
    <location>
        <begin position="22"/>
        <end position="221"/>
    </location>
</feature>
<keyword evidence="1" id="KW-0472">Membrane</keyword>
<name>A0A0H5QY82_9EUKA</name>
<feature type="transmembrane region" description="Helical" evidence="1">
    <location>
        <begin position="182"/>
        <end position="204"/>
    </location>
</feature>
<evidence type="ECO:0000313" key="3">
    <source>
        <dbReference type="EMBL" id="CRZ00544.1"/>
    </source>
</evidence>
<dbReference type="PANTHER" id="PTHR14255">
    <property type="entry name" value="CEREBLON"/>
    <property type="match status" value="1"/>
</dbReference>
<feature type="transmembrane region" description="Helical" evidence="1">
    <location>
        <begin position="88"/>
        <end position="113"/>
    </location>
</feature>
<reference evidence="3" key="1">
    <citation type="submission" date="2015-04" db="EMBL/GenBank/DDBJ databases">
        <title>The genome sequence of the plant pathogenic Rhizarian Plasmodiophora brassicae reveals insights in its biotrophic life cycle and the origin of chitin synthesis.</title>
        <authorList>
            <person name="Schwelm A."/>
            <person name="Fogelqvist J."/>
            <person name="Knaust A."/>
            <person name="Julke S."/>
            <person name="Lilja T."/>
            <person name="Dhandapani V."/>
            <person name="Bonilla-Rosso G."/>
            <person name="Karlsson M."/>
            <person name="Shevchenko A."/>
            <person name="Choi S.R."/>
            <person name="Kim H.G."/>
            <person name="Park J.Y."/>
            <person name="Lim Y.P."/>
            <person name="Ludwig-Muller J."/>
            <person name="Dixelius C."/>
        </authorList>
    </citation>
    <scope>NUCLEOTIDE SEQUENCE</scope>
    <source>
        <tissue evidence="3">Potato root galls</tissue>
    </source>
</reference>
<dbReference type="GO" id="GO:0016567">
    <property type="term" value="P:protein ubiquitination"/>
    <property type="evidence" value="ECO:0007669"/>
    <property type="project" value="TreeGrafter"/>
</dbReference>
<evidence type="ECO:0000256" key="2">
    <source>
        <dbReference type="SAM" id="SignalP"/>
    </source>
</evidence>
<protein>
    <recommendedName>
        <fullName evidence="4">Membrane transporter protein</fullName>
    </recommendedName>
</protein>
<feature type="signal peptide" evidence="2">
    <location>
        <begin position="1"/>
        <end position="21"/>
    </location>
</feature>
<feature type="transmembrane region" description="Helical" evidence="1">
    <location>
        <begin position="153"/>
        <end position="175"/>
    </location>
</feature>
<sequence>MICVIWLVVVAFSVLRSGKSGEPSIIGVRSYSLTYWVLTIGGIFTLSILTWILSSNLNKRIQAKLATGWIPNSSEVIWTNPNSGVYPIFAALAGLIGGLLGIGGGMVLAPLLIELGFHDLVVSATSATAVLLTSSSALTQYIILDMLLPSYSIVYLSVGIAATASGQITFSYLVAKYNRTSFLVGSIAIMIIVSTILLGISGIINTIEDYKTGNMGITKPW</sequence>
<keyword evidence="2" id="KW-0732">Signal</keyword>
<dbReference type="GO" id="GO:0031464">
    <property type="term" value="C:Cul4A-RING E3 ubiquitin ligase complex"/>
    <property type="evidence" value="ECO:0007669"/>
    <property type="project" value="TreeGrafter"/>
</dbReference>
<dbReference type="PANTHER" id="PTHR14255:SF3">
    <property type="entry name" value="SULFITE EXPORTER TAUE_SAFE FAMILY PROTEIN 5-RELATED"/>
    <property type="match status" value="1"/>
</dbReference>
<keyword evidence="1" id="KW-1133">Transmembrane helix</keyword>
<accession>A0A0H5QY82</accession>
<proteinExistence type="predicted"/>
<organism evidence="3">
    <name type="scientific">Spongospora subterranea</name>
    <dbReference type="NCBI Taxonomy" id="70186"/>
    <lineage>
        <taxon>Eukaryota</taxon>
        <taxon>Sar</taxon>
        <taxon>Rhizaria</taxon>
        <taxon>Endomyxa</taxon>
        <taxon>Phytomyxea</taxon>
        <taxon>Plasmodiophorida</taxon>
        <taxon>Plasmodiophoridae</taxon>
        <taxon>Spongospora</taxon>
    </lineage>
</organism>
<keyword evidence="1" id="KW-0812">Transmembrane</keyword>
<feature type="transmembrane region" description="Helical" evidence="1">
    <location>
        <begin position="33"/>
        <end position="54"/>
    </location>
</feature>
<dbReference type="EMBL" id="HACM01000102">
    <property type="protein sequence ID" value="CRZ00544.1"/>
    <property type="molecule type" value="Transcribed_RNA"/>
</dbReference>